<keyword evidence="2" id="KW-1185">Reference proteome</keyword>
<accession>A0A136A0S7</accession>
<organism evidence="1 2">
    <name type="scientific">Paraglaciecola hydrolytica</name>
    <dbReference type="NCBI Taxonomy" id="1799789"/>
    <lineage>
        <taxon>Bacteria</taxon>
        <taxon>Pseudomonadati</taxon>
        <taxon>Pseudomonadota</taxon>
        <taxon>Gammaproteobacteria</taxon>
        <taxon>Alteromonadales</taxon>
        <taxon>Alteromonadaceae</taxon>
        <taxon>Paraglaciecola</taxon>
    </lineage>
</organism>
<proteinExistence type="predicted"/>
<reference evidence="2" key="1">
    <citation type="submission" date="2016-02" db="EMBL/GenBank/DDBJ databases">
        <authorList>
            <person name="Schultz-Johansen M."/>
            <person name="Glaring M.A."/>
            <person name="Bech P.K."/>
            <person name="Stougaard P."/>
        </authorList>
    </citation>
    <scope>NUCLEOTIDE SEQUENCE [LARGE SCALE GENOMIC DNA]</scope>
    <source>
        <strain evidence="2">S66</strain>
    </source>
</reference>
<evidence type="ECO:0000313" key="1">
    <source>
        <dbReference type="EMBL" id="KXI28836.1"/>
    </source>
</evidence>
<dbReference type="Proteomes" id="UP000070299">
    <property type="component" value="Unassembled WGS sequence"/>
</dbReference>
<sequence length="69" mass="7971">MRKFAITSTDISITYKGNMYCFFLNFFCENFQKSSIVKFYLLVTVPYTEAPKLSLVKESAASDRVLKEP</sequence>
<evidence type="ECO:0000313" key="2">
    <source>
        <dbReference type="Proteomes" id="UP000070299"/>
    </source>
</evidence>
<gene>
    <name evidence="1" type="ORF">AX660_11590</name>
</gene>
<protein>
    <submittedName>
        <fullName evidence="1">Uncharacterized protein</fullName>
    </submittedName>
</protein>
<dbReference type="AlphaFoldDB" id="A0A136A0S7"/>
<name>A0A136A0S7_9ALTE</name>
<dbReference type="EMBL" id="LSNE01000005">
    <property type="protein sequence ID" value="KXI28836.1"/>
    <property type="molecule type" value="Genomic_DNA"/>
</dbReference>
<comment type="caution">
    <text evidence="1">The sequence shown here is derived from an EMBL/GenBank/DDBJ whole genome shotgun (WGS) entry which is preliminary data.</text>
</comment>